<feature type="non-terminal residue" evidence="1">
    <location>
        <position position="1"/>
    </location>
</feature>
<dbReference type="Proteomes" id="UP000824469">
    <property type="component" value="Unassembled WGS sequence"/>
</dbReference>
<protein>
    <submittedName>
        <fullName evidence="1">Uncharacterized protein</fullName>
    </submittedName>
</protein>
<sequence>IQGGEALPKLPKNTKYLTIFKEILVKTRILDTSCEVAGIGVEPGAHALNCERGCRI</sequence>
<comment type="caution">
    <text evidence="1">The sequence shown here is derived from an EMBL/GenBank/DDBJ whole genome shotgun (WGS) entry which is preliminary data.</text>
</comment>
<keyword evidence="2" id="KW-1185">Reference proteome</keyword>
<evidence type="ECO:0000313" key="1">
    <source>
        <dbReference type="EMBL" id="KAH9332187.1"/>
    </source>
</evidence>
<name>A0AA38H101_TAXCH</name>
<proteinExistence type="predicted"/>
<evidence type="ECO:0000313" key="2">
    <source>
        <dbReference type="Proteomes" id="UP000824469"/>
    </source>
</evidence>
<dbReference type="EMBL" id="JAHRHJ020000001">
    <property type="protein sequence ID" value="KAH9332187.1"/>
    <property type="molecule type" value="Genomic_DNA"/>
</dbReference>
<feature type="non-terminal residue" evidence="1">
    <location>
        <position position="56"/>
    </location>
</feature>
<accession>A0AA38H101</accession>
<organism evidence="1 2">
    <name type="scientific">Taxus chinensis</name>
    <name type="common">Chinese yew</name>
    <name type="synonym">Taxus wallichiana var. chinensis</name>
    <dbReference type="NCBI Taxonomy" id="29808"/>
    <lineage>
        <taxon>Eukaryota</taxon>
        <taxon>Viridiplantae</taxon>
        <taxon>Streptophyta</taxon>
        <taxon>Embryophyta</taxon>
        <taxon>Tracheophyta</taxon>
        <taxon>Spermatophyta</taxon>
        <taxon>Pinopsida</taxon>
        <taxon>Pinidae</taxon>
        <taxon>Conifers II</taxon>
        <taxon>Cupressales</taxon>
        <taxon>Taxaceae</taxon>
        <taxon>Taxus</taxon>
    </lineage>
</organism>
<reference evidence="1 2" key="1">
    <citation type="journal article" date="2021" name="Nat. Plants">
        <title>The Taxus genome provides insights into paclitaxel biosynthesis.</title>
        <authorList>
            <person name="Xiong X."/>
            <person name="Gou J."/>
            <person name="Liao Q."/>
            <person name="Li Y."/>
            <person name="Zhou Q."/>
            <person name="Bi G."/>
            <person name="Li C."/>
            <person name="Du R."/>
            <person name="Wang X."/>
            <person name="Sun T."/>
            <person name="Guo L."/>
            <person name="Liang H."/>
            <person name="Lu P."/>
            <person name="Wu Y."/>
            <person name="Zhang Z."/>
            <person name="Ro D.K."/>
            <person name="Shang Y."/>
            <person name="Huang S."/>
            <person name="Yan J."/>
        </authorList>
    </citation>
    <scope>NUCLEOTIDE SEQUENCE [LARGE SCALE GENOMIC DNA]</scope>
    <source>
        <strain evidence="1">Ta-2019</strain>
    </source>
</reference>
<dbReference type="AlphaFoldDB" id="A0AA38H101"/>
<gene>
    <name evidence="1" type="ORF">KI387_044331</name>
</gene>